<keyword evidence="1" id="KW-0812">Transmembrane</keyword>
<feature type="transmembrane region" description="Helical" evidence="1">
    <location>
        <begin position="88"/>
        <end position="111"/>
    </location>
</feature>
<evidence type="ECO:0000313" key="2">
    <source>
        <dbReference type="EMBL" id="MBY20835.1"/>
    </source>
</evidence>
<protein>
    <submittedName>
        <fullName evidence="2">Uncharacterized protein</fullName>
    </submittedName>
</protein>
<dbReference type="AlphaFoldDB" id="A0A2S2NUJ2"/>
<sequence length="142" mass="15271">MTEYVSAASRPETRVARGLVRRRRSFGDWLSLSLPLSVRPVQGCCGLISDVGSVSTFLFDDCIESVVVVGGVLDGARRTIGFQKAIEAFYVAVAVAGLGLALDIVGVWVVYAVHKAVRCRCVNGHVSFYRCHVVNVLRQGGG</sequence>
<name>A0A2S2NUJ2_SCHGA</name>
<gene>
    <name evidence="2" type="ORF">g.22905</name>
</gene>
<dbReference type="EMBL" id="GGMR01008216">
    <property type="protein sequence ID" value="MBY20835.1"/>
    <property type="molecule type" value="Transcribed_RNA"/>
</dbReference>
<accession>A0A2S2NUJ2</accession>
<organism evidence="2">
    <name type="scientific">Schizaphis graminum</name>
    <name type="common">Green bug aphid</name>
    <dbReference type="NCBI Taxonomy" id="13262"/>
    <lineage>
        <taxon>Eukaryota</taxon>
        <taxon>Metazoa</taxon>
        <taxon>Ecdysozoa</taxon>
        <taxon>Arthropoda</taxon>
        <taxon>Hexapoda</taxon>
        <taxon>Insecta</taxon>
        <taxon>Pterygota</taxon>
        <taxon>Neoptera</taxon>
        <taxon>Paraneoptera</taxon>
        <taxon>Hemiptera</taxon>
        <taxon>Sternorrhyncha</taxon>
        <taxon>Aphidomorpha</taxon>
        <taxon>Aphidoidea</taxon>
        <taxon>Aphididae</taxon>
        <taxon>Aphidini</taxon>
        <taxon>Schizaphis</taxon>
    </lineage>
</organism>
<keyword evidence="1" id="KW-1133">Transmembrane helix</keyword>
<keyword evidence="1" id="KW-0472">Membrane</keyword>
<proteinExistence type="predicted"/>
<evidence type="ECO:0000256" key="1">
    <source>
        <dbReference type="SAM" id="Phobius"/>
    </source>
</evidence>
<reference evidence="2" key="1">
    <citation type="submission" date="2018-04" db="EMBL/GenBank/DDBJ databases">
        <title>Transcriptome of Schizaphis graminum biotype I.</title>
        <authorList>
            <person name="Scully E.D."/>
            <person name="Geib S.M."/>
            <person name="Palmer N.A."/>
            <person name="Koch K."/>
            <person name="Bradshaw J."/>
            <person name="Heng-Moss T."/>
            <person name="Sarath G."/>
        </authorList>
    </citation>
    <scope>NUCLEOTIDE SEQUENCE</scope>
</reference>